<evidence type="ECO:0000313" key="1">
    <source>
        <dbReference type="EMBL" id="OWF45082.1"/>
    </source>
</evidence>
<accession>A0A210Q8J9</accession>
<reference evidence="1 2" key="1">
    <citation type="journal article" date="2017" name="Nat. Ecol. Evol.">
        <title>Scallop genome provides insights into evolution of bilaterian karyotype and development.</title>
        <authorList>
            <person name="Wang S."/>
            <person name="Zhang J."/>
            <person name="Jiao W."/>
            <person name="Li J."/>
            <person name="Xun X."/>
            <person name="Sun Y."/>
            <person name="Guo X."/>
            <person name="Huan P."/>
            <person name="Dong B."/>
            <person name="Zhang L."/>
            <person name="Hu X."/>
            <person name="Sun X."/>
            <person name="Wang J."/>
            <person name="Zhao C."/>
            <person name="Wang Y."/>
            <person name="Wang D."/>
            <person name="Huang X."/>
            <person name="Wang R."/>
            <person name="Lv J."/>
            <person name="Li Y."/>
            <person name="Zhang Z."/>
            <person name="Liu B."/>
            <person name="Lu W."/>
            <person name="Hui Y."/>
            <person name="Liang J."/>
            <person name="Zhou Z."/>
            <person name="Hou R."/>
            <person name="Li X."/>
            <person name="Liu Y."/>
            <person name="Li H."/>
            <person name="Ning X."/>
            <person name="Lin Y."/>
            <person name="Zhao L."/>
            <person name="Xing Q."/>
            <person name="Dou J."/>
            <person name="Li Y."/>
            <person name="Mao J."/>
            <person name="Guo H."/>
            <person name="Dou H."/>
            <person name="Li T."/>
            <person name="Mu C."/>
            <person name="Jiang W."/>
            <person name="Fu Q."/>
            <person name="Fu X."/>
            <person name="Miao Y."/>
            <person name="Liu J."/>
            <person name="Yu Q."/>
            <person name="Li R."/>
            <person name="Liao H."/>
            <person name="Li X."/>
            <person name="Kong Y."/>
            <person name="Jiang Z."/>
            <person name="Chourrout D."/>
            <person name="Li R."/>
            <person name="Bao Z."/>
        </authorList>
    </citation>
    <scope>NUCLEOTIDE SEQUENCE [LARGE SCALE GENOMIC DNA]</scope>
    <source>
        <strain evidence="1 2">PY_sf001</strain>
    </source>
</reference>
<name>A0A210Q8J9_MIZYE</name>
<dbReference type="Proteomes" id="UP000242188">
    <property type="component" value="Unassembled WGS sequence"/>
</dbReference>
<dbReference type="AlphaFoldDB" id="A0A210Q8J9"/>
<comment type="caution">
    <text evidence="1">The sequence shown here is derived from an EMBL/GenBank/DDBJ whole genome shotgun (WGS) entry which is preliminary data.</text>
</comment>
<gene>
    <name evidence="1" type="ORF">KP79_PYT14550</name>
</gene>
<organism evidence="1 2">
    <name type="scientific">Mizuhopecten yessoensis</name>
    <name type="common">Japanese scallop</name>
    <name type="synonym">Patinopecten yessoensis</name>
    <dbReference type="NCBI Taxonomy" id="6573"/>
    <lineage>
        <taxon>Eukaryota</taxon>
        <taxon>Metazoa</taxon>
        <taxon>Spiralia</taxon>
        <taxon>Lophotrochozoa</taxon>
        <taxon>Mollusca</taxon>
        <taxon>Bivalvia</taxon>
        <taxon>Autobranchia</taxon>
        <taxon>Pteriomorphia</taxon>
        <taxon>Pectinida</taxon>
        <taxon>Pectinoidea</taxon>
        <taxon>Pectinidae</taxon>
        <taxon>Mizuhopecten</taxon>
    </lineage>
</organism>
<keyword evidence="2" id="KW-1185">Reference proteome</keyword>
<dbReference type="EMBL" id="NEDP02004580">
    <property type="protein sequence ID" value="OWF45082.1"/>
    <property type="molecule type" value="Genomic_DNA"/>
</dbReference>
<proteinExistence type="predicted"/>
<evidence type="ECO:0000313" key="2">
    <source>
        <dbReference type="Proteomes" id="UP000242188"/>
    </source>
</evidence>
<protein>
    <submittedName>
        <fullName evidence="1">Uncharacterized protein</fullName>
    </submittedName>
</protein>
<sequence>MTLGVASPYACSRRYDREHATDDNQTINMILFVAVLIGVADLSLAFPERYCNSASSLALVYQLNKIDVQHSSFSDWMKLWDIDLNDILVKDDLLFLLGDMCGSRKLTFEWLFQQIERYCPQPNGIRSLLEPTGVVCNQDGTVSDLTKTALGTFGKVNKSIDCTLRYTNLLSNCETDARFSSDFPVFPEQTLETDIIENTMISTAAIRCALTGVRRLAPDCGSVQNLLTYSLVSELITRQPFKLRGNVNFQTFADVKA</sequence>